<organism evidence="2 3">
    <name type="scientific">Dinghuibacter silviterrae</name>
    <dbReference type="NCBI Taxonomy" id="1539049"/>
    <lineage>
        <taxon>Bacteria</taxon>
        <taxon>Pseudomonadati</taxon>
        <taxon>Bacteroidota</taxon>
        <taxon>Chitinophagia</taxon>
        <taxon>Chitinophagales</taxon>
        <taxon>Chitinophagaceae</taxon>
        <taxon>Dinghuibacter</taxon>
    </lineage>
</organism>
<name>A0A4V3GKM9_9BACT</name>
<dbReference type="EMBL" id="SODV01000002">
    <property type="protein sequence ID" value="TDW96322.1"/>
    <property type="molecule type" value="Genomic_DNA"/>
</dbReference>
<keyword evidence="1" id="KW-0812">Transmembrane</keyword>
<dbReference type="InterPro" id="IPR032522">
    <property type="entry name" value="DUF4961"/>
</dbReference>
<dbReference type="Proteomes" id="UP000294498">
    <property type="component" value="Unassembled WGS sequence"/>
</dbReference>
<dbReference type="RefSeq" id="WP_133996548.1">
    <property type="nucleotide sequence ID" value="NZ_SODV01000002.1"/>
</dbReference>
<keyword evidence="3" id="KW-1185">Reference proteome</keyword>
<gene>
    <name evidence="2" type="ORF">EDB95_4148</name>
</gene>
<evidence type="ECO:0000313" key="3">
    <source>
        <dbReference type="Proteomes" id="UP000294498"/>
    </source>
</evidence>
<keyword evidence="1" id="KW-1133">Transmembrane helix</keyword>
<protein>
    <submittedName>
        <fullName evidence="2">Uncharacterized protein DUF4961</fullName>
    </submittedName>
</protein>
<dbReference type="Pfam" id="PF16328">
    <property type="entry name" value="DUF4961"/>
    <property type="match status" value="1"/>
</dbReference>
<dbReference type="PROSITE" id="PS51257">
    <property type="entry name" value="PROKAR_LIPOPROTEIN"/>
    <property type="match status" value="1"/>
</dbReference>
<comment type="caution">
    <text evidence="2">The sequence shown here is derived from an EMBL/GenBank/DDBJ whole genome shotgun (WGS) entry which is preliminary data.</text>
</comment>
<evidence type="ECO:0000313" key="2">
    <source>
        <dbReference type="EMBL" id="TDW96322.1"/>
    </source>
</evidence>
<keyword evidence="1" id="KW-0472">Membrane</keyword>
<dbReference type="OrthoDB" id="1406466at2"/>
<feature type="transmembrane region" description="Helical" evidence="1">
    <location>
        <begin position="12"/>
        <end position="32"/>
    </location>
</feature>
<evidence type="ECO:0000256" key="1">
    <source>
        <dbReference type="SAM" id="Phobius"/>
    </source>
</evidence>
<proteinExistence type="predicted"/>
<dbReference type="AlphaFoldDB" id="A0A4V3GKM9"/>
<reference evidence="2 3" key="1">
    <citation type="submission" date="2019-03" db="EMBL/GenBank/DDBJ databases">
        <title>Genomic Encyclopedia of Type Strains, Phase IV (KMG-IV): sequencing the most valuable type-strain genomes for metagenomic binning, comparative biology and taxonomic classification.</title>
        <authorList>
            <person name="Goeker M."/>
        </authorList>
    </citation>
    <scope>NUCLEOTIDE SEQUENCE [LARGE SCALE GENOMIC DNA]</scope>
    <source>
        <strain evidence="2 3">DSM 100059</strain>
    </source>
</reference>
<accession>A0A4V3GKM9</accession>
<sequence>MTLKLSRKRWNLLWKIGGTVAVLVIVACSVTIDSVTQPASVNGGGVLNVTLNATIITNSNPTANLMVAFLAPKVWNAAANAKLTFTSNISNGPQGMSPIPTTTPAPNGNGLSWQTDLMNTIGHAGNLIPEYEWVAFYSDQQYPTSDNSTYTVTVNIQVPVGESNLLFNMEYVVAESNDGLHSTVFANWPPTSYYSAFIPTTPLRVFGQGTLVDFIHPQLSVVTPSTALDNDIIALPFNAGLVNNGLTSATSVYLCATGYTSNGDSITVCQQTSKTQLQPNGTGNWQIDIWPRGFFNVPAGQTIDSLHYFFTDATGATKVGYAGGSSPFTFTFNCQ</sequence>